<dbReference type="VEuPathDB" id="MicrosporidiaDB:M153_1520004478"/>
<evidence type="ECO:0000313" key="3">
    <source>
        <dbReference type="Proteomes" id="UP000051530"/>
    </source>
</evidence>
<keyword evidence="1" id="KW-0472">Membrane</keyword>
<dbReference type="Proteomes" id="UP000051530">
    <property type="component" value="Unassembled WGS sequence"/>
</dbReference>
<keyword evidence="3" id="KW-1185">Reference proteome</keyword>
<reference evidence="2 3" key="1">
    <citation type="submission" date="2015-07" db="EMBL/GenBank/DDBJ databases">
        <title>The genome of Pseudoloma neurophilia, a relevant intracellular parasite of the zebrafish.</title>
        <authorList>
            <person name="Ndikumana S."/>
            <person name="Pelin A."/>
            <person name="Sanders J."/>
            <person name="Corradi N."/>
        </authorList>
    </citation>
    <scope>NUCLEOTIDE SEQUENCE [LARGE SCALE GENOMIC DNA]</scope>
    <source>
        <strain evidence="2 3">MK1</strain>
    </source>
</reference>
<feature type="transmembrane region" description="Helical" evidence="1">
    <location>
        <begin position="20"/>
        <end position="41"/>
    </location>
</feature>
<dbReference type="EMBL" id="LGUB01000034">
    <property type="protein sequence ID" value="KRH94752.1"/>
    <property type="molecule type" value="Genomic_DNA"/>
</dbReference>
<keyword evidence="1" id="KW-1133">Transmembrane helix</keyword>
<accession>A0A0R0M724</accession>
<organism evidence="2 3">
    <name type="scientific">Pseudoloma neurophilia</name>
    <dbReference type="NCBI Taxonomy" id="146866"/>
    <lineage>
        <taxon>Eukaryota</taxon>
        <taxon>Fungi</taxon>
        <taxon>Fungi incertae sedis</taxon>
        <taxon>Microsporidia</taxon>
        <taxon>Pseudoloma</taxon>
    </lineage>
</organism>
<dbReference type="AlphaFoldDB" id="A0A0R0M724"/>
<keyword evidence="1" id="KW-0812">Transmembrane</keyword>
<protein>
    <submittedName>
        <fullName evidence="2">Uncharacterized protein</fullName>
    </submittedName>
</protein>
<evidence type="ECO:0000313" key="2">
    <source>
        <dbReference type="EMBL" id="KRH94752.1"/>
    </source>
</evidence>
<comment type="caution">
    <text evidence="2">The sequence shown here is derived from an EMBL/GenBank/DDBJ whole genome shotgun (WGS) entry which is preliminary data.</text>
</comment>
<proteinExistence type="predicted"/>
<sequence length="62" mass="7628">MGGIVHRYDQSAYEQIHKILNRLHCTISLVLLLFYLFRLLYLKVFKEQKIKKYAFLQFIFKF</sequence>
<name>A0A0R0M724_9MICR</name>
<gene>
    <name evidence="2" type="ORF">M153_1520004478</name>
</gene>
<evidence type="ECO:0000256" key="1">
    <source>
        <dbReference type="SAM" id="Phobius"/>
    </source>
</evidence>